<name>A0A382ZRW2_9ZZZZ</name>
<protein>
    <recommendedName>
        <fullName evidence="2">DUF4268 domain-containing protein</fullName>
    </recommendedName>
</protein>
<dbReference type="AlphaFoldDB" id="A0A382ZRW2"/>
<dbReference type="EMBL" id="UINC01185879">
    <property type="protein sequence ID" value="SVD97805.1"/>
    <property type="molecule type" value="Genomic_DNA"/>
</dbReference>
<organism evidence="1">
    <name type="scientific">marine metagenome</name>
    <dbReference type="NCBI Taxonomy" id="408172"/>
    <lineage>
        <taxon>unclassified sequences</taxon>
        <taxon>metagenomes</taxon>
        <taxon>ecological metagenomes</taxon>
    </lineage>
</organism>
<proteinExistence type="predicted"/>
<accession>A0A382ZRW2</accession>
<reference evidence="1" key="1">
    <citation type="submission" date="2018-05" db="EMBL/GenBank/DDBJ databases">
        <authorList>
            <person name="Lanie J.A."/>
            <person name="Ng W.-L."/>
            <person name="Kazmierczak K.M."/>
            <person name="Andrzejewski T.M."/>
            <person name="Davidsen T.M."/>
            <person name="Wayne K.J."/>
            <person name="Tettelin H."/>
            <person name="Glass J.I."/>
            <person name="Rusch D."/>
            <person name="Podicherti R."/>
            <person name="Tsui H.-C.T."/>
            <person name="Winkler M.E."/>
        </authorList>
    </citation>
    <scope>NUCLEOTIDE SEQUENCE</scope>
</reference>
<dbReference type="Gene3D" id="3.40.1350.10">
    <property type="match status" value="1"/>
</dbReference>
<feature type="non-terminal residue" evidence="1">
    <location>
        <position position="146"/>
    </location>
</feature>
<evidence type="ECO:0008006" key="2">
    <source>
        <dbReference type="Google" id="ProtNLM"/>
    </source>
</evidence>
<dbReference type="GO" id="GO:0003676">
    <property type="term" value="F:nucleic acid binding"/>
    <property type="evidence" value="ECO:0007669"/>
    <property type="project" value="InterPro"/>
</dbReference>
<evidence type="ECO:0000313" key="1">
    <source>
        <dbReference type="EMBL" id="SVD97805.1"/>
    </source>
</evidence>
<gene>
    <name evidence="1" type="ORF">METZ01_LOCUS450659</name>
</gene>
<sequence length="146" mass="16736">MALSTLKQIPVRKQWPDEAKDFTPWLASKNGLALLSETLGMELELEDTEVWVGNYRADIVAKDTLTNEYVVIENQLTATNHDHIGKLFTYSASFGATTLVWTAERLREEHRQAIDWFNDITTDNIDFYGIEIELFQIGNSEYAPHL</sequence>
<dbReference type="InterPro" id="IPR011856">
    <property type="entry name" value="tRNA_endonuc-like_dom_sf"/>
</dbReference>